<evidence type="ECO:0000259" key="2">
    <source>
        <dbReference type="Pfam" id="PF13843"/>
    </source>
</evidence>
<sequence>MHWPEATEGEEACSAVCYELSTGQPPSSQDSMLSLGSLNLLPSQFLPEEDAVVVAADVKAPTAKKRGRPKGSTNKAPTTPATPATPALPAKTMRSEAIYRNVAFKPLQEVEIHKNDKKLLAFYADTGNYMLSGVVTEVKYVIGTEHDMDWETPGKKSKTALKALVAMHKITWGHTRFQREEPLVSSTLFFKGIEQYATLKANQRMNAGRSYLQICAYRPDEEMHEMSEFEMKTLNAIDDMDDETKEDEPRGVGLPPGDGDAGDANSSEDEWLEQVDREWKKKGTYETTEDIEGVDNVDWEFGAHFDGPRNLFEHGDDGPDDELRIVDEFKDMFKDPVKGFLGFMPMDYWKGVVTMANNKAKVLEAAHAKRFVGGREFKKPFDIVEVMKFMGLLVMMSVVRGGEYSLYWSNPSMSFLMPNCENFGKVMSINRFKQLRACITFNDVPVAEDPLWRIRPLVNLLKASFKNFVVAGLINMDNWYSSVQLCMTLSNMGLYCRGTVRGNRAHNPRFGMFDKKQVKSVQRGSSLVSVARDQGIIAVSWLDGTVVNLLSTADSTTKSYVKRRVGGNTTQQQCFSLVGLYNMCFSIASGASFKHWYRKLGFALIDIAITNLFVLWSLGDRVNRRDAHMYFQTRLANQMLFETDWMHLATTQAPMEYSNVPMVQSAAALKKAAAEAKAAALRYSASLLPPTTAPEPVCGRGIDLQAEVAYENRMQRYCAVCSFERDLRLIKTQRCSVHQVYLCTKAHVAHIGDQTMVASNLCPHIAWDCWDKFHRFYEPKGLFKANGKIDRSNDLYKAKKANKSKKPNKPSAKKALIL</sequence>
<dbReference type="PANTHER" id="PTHR46599:SF3">
    <property type="entry name" value="PIGGYBAC TRANSPOSABLE ELEMENT-DERIVED PROTEIN 4"/>
    <property type="match status" value="1"/>
</dbReference>
<dbReference type="InterPro" id="IPR029526">
    <property type="entry name" value="PGBD"/>
</dbReference>
<comment type="caution">
    <text evidence="3">The sequence shown here is derived from an EMBL/GenBank/DDBJ whole genome shotgun (WGS) entry which is preliminary data.</text>
</comment>
<accession>A0A397F6W1</accession>
<dbReference type="Proteomes" id="UP000266196">
    <property type="component" value="Unassembled WGS sequence"/>
</dbReference>
<dbReference type="EMBL" id="QUTE01009880">
    <property type="protein sequence ID" value="RHZ16450.1"/>
    <property type="molecule type" value="Genomic_DNA"/>
</dbReference>
<feature type="domain" description="PiggyBac transposable element-derived protein" evidence="2">
    <location>
        <begin position="335"/>
        <end position="470"/>
    </location>
</feature>
<dbReference type="AlphaFoldDB" id="A0A397F6W1"/>
<feature type="compositionally biased region" description="Low complexity" evidence="1">
    <location>
        <begin position="255"/>
        <end position="264"/>
    </location>
</feature>
<organism evidence="3 4">
    <name type="scientific">Aphanomyces astaci</name>
    <name type="common">Crayfish plague agent</name>
    <dbReference type="NCBI Taxonomy" id="112090"/>
    <lineage>
        <taxon>Eukaryota</taxon>
        <taxon>Sar</taxon>
        <taxon>Stramenopiles</taxon>
        <taxon>Oomycota</taxon>
        <taxon>Saprolegniomycetes</taxon>
        <taxon>Saprolegniales</taxon>
        <taxon>Verrucalvaceae</taxon>
        <taxon>Aphanomyces</taxon>
    </lineage>
</organism>
<protein>
    <recommendedName>
        <fullName evidence="2">PiggyBac transposable element-derived protein domain-containing protein</fullName>
    </recommendedName>
</protein>
<feature type="domain" description="PiggyBac transposable element-derived protein" evidence="2">
    <location>
        <begin position="475"/>
        <end position="582"/>
    </location>
</feature>
<reference evidence="3 4" key="1">
    <citation type="submission" date="2018-08" db="EMBL/GenBank/DDBJ databases">
        <title>Aphanomyces genome sequencing and annotation.</title>
        <authorList>
            <person name="Minardi D."/>
            <person name="Oidtmann B."/>
            <person name="Van Der Giezen M."/>
            <person name="Studholme D.J."/>
        </authorList>
    </citation>
    <scope>NUCLEOTIDE SEQUENCE [LARGE SCALE GENOMIC DNA]</scope>
    <source>
        <strain evidence="3 4">197901</strain>
    </source>
</reference>
<proteinExistence type="predicted"/>
<dbReference type="PANTHER" id="PTHR46599">
    <property type="entry name" value="PIGGYBAC TRANSPOSABLE ELEMENT-DERIVED PROTEIN 4"/>
    <property type="match status" value="1"/>
</dbReference>
<feature type="compositionally biased region" description="Basic residues" evidence="1">
    <location>
        <begin position="798"/>
        <end position="812"/>
    </location>
</feature>
<evidence type="ECO:0000256" key="1">
    <source>
        <dbReference type="SAM" id="MobiDB-lite"/>
    </source>
</evidence>
<gene>
    <name evidence="3" type="ORF">DYB31_001005</name>
</gene>
<name>A0A397F6W1_APHAT</name>
<evidence type="ECO:0000313" key="4">
    <source>
        <dbReference type="Proteomes" id="UP000266196"/>
    </source>
</evidence>
<feature type="region of interest" description="Disordered" evidence="1">
    <location>
        <begin position="242"/>
        <end position="271"/>
    </location>
</feature>
<feature type="compositionally biased region" description="Low complexity" evidence="1">
    <location>
        <begin position="75"/>
        <end position="90"/>
    </location>
</feature>
<dbReference type="Pfam" id="PF13843">
    <property type="entry name" value="DDE_Tnp_1_7"/>
    <property type="match status" value="2"/>
</dbReference>
<feature type="region of interest" description="Disordered" evidence="1">
    <location>
        <begin position="62"/>
        <end position="90"/>
    </location>
</feature>
<feature type="region of interest" description="Disordered" evidence="1">
    <location>
        <begin position="798"/>
        <end position="818"/>
    </location>
</feature>
<evidence type="ECO:0000313" key="3">
    <source>
        <dbReference type="EMBL" id="RHZ16450.1"/>
    </source>
</evidence>